<keyword evidence="1" id="KW-1133">Transmembrane helix</keyword>
<gene>
    <name evidence="2" type="ORF">N1F79_19585</name>
</gene>
<protein>
    <recommendedName>
        <fullName evidence="4">Glycosyl-4,4'-diaponeurosporenoate acyltransferase</fullName>
    </recommendedName>
</protein>
<name>A0ABU7XYA9_9FLAO</name>
<evidence type="ECO:0000313" key="3">
    <source>
        <dbReference type="Proteomes" id="UP001337305"/>
    </source>
</evidence>
<dbReference type="RefSeq" id="WP_303307626.1">
    <property type="nucleotide sequence ID" value="NZ_JAODOP010000004.1"/>
</dbReference>
<keyword evidence="1" id="KW-0472">Membrane</keyword>
<keyword evidence="3" id="KW-1185">Reference proteome</keyword>
<proteinExistence type="predicted"/>
<keyword evidence="1" id="KW-0812">Transmembrane</keyword>
<organism evidence="2 3">
    <name type="scientific">Flavivirga spongiicola</name>
    <dbReference type="NCBI Taxonomy" id="421621"/>
    <lineage>
        <taxon>Bacteria</taxon>
        <taxon>Pseudomonadati</taxon>
        <taxon>Bacteroidota</taxon>
        <taxon>Flavobacteriia</taxon>
        <taxon>Flavobacteriales</taxon>
        <taxon>Flavobacteriaceae</taxon>
        <taxon>Flavivirga</taxon>
    </lineage>
</organism>
<sequence length="180" mass="21053">MKEFLKKIKLLDTLETDLDISKQEFVSRFELSVDKGSTDLFSDMYDVLLRSSEKMYKGRVGLSGFEIKKRHQFFNSFVFAKAKGSYVHKGNKLRVITEINGWNDFMYFFFGIASLFYLLFFSSIIQGNAPLLGVLFCVFHALFMFFIPIRMMRASVKKIKYDLEREFHYIASKSLNNSSN</sequence>
<evidence type="ECO:0000313" key="2">
    <source>
        <dbReference type="EMBL" id="MEF3835336.1"/>
    </source>
</evidence>
<feature type="transmembrane region" description="Helical" evidence="1">
    <location>
        <begin position="131"/>
        <end position="149"/>
    </location>
</feature>
<dbReference type="Proteomes" id="UP001337305">
    <property type="component" value="Unassembled WGS sequence"/>
</dbReference>
<accession>A0ABU7XYA9</accession>
<reference evidence="2 3" key="1">
    <citation type="submission" date="2022-09" db="EMBL/GenBank/DDBJ databases">
        <title>Genome sequencing of Flavivirga sp. MEBiC05379.</title>
        <authorList>
            <person name="Oh H.-M."/>
            <person name="Kwon K.K."/>
            <person name="Park M.J."/>
            <person name="Yang S.-H."/>
        </authorList>
    </citation>
    <scope>NUCLEOTIDE SEQUENCE [LARGE SCALE GENOMIC DNA]</scope>
    <source>
        <strain evidence="2 3">MEBiC05379</strain>
    </source>
</reference>
<evidence type="ECO:0000256" key="1">
    <source>
        <dbReference type="SAM" id="Phobius"/>
    </source>
</evidence>
<feature type="transmembrane region" description="Helical" evidence="1">
    <location>
        <begin position="105"/>
        <end position="125"/>
    </location>
</feature>
<dbReference type="EMBL" id="JAODOP010000004">
    <property type="protein sequence ID" value="MEF3835336.1"/>
    <property type="molecule type" value="Genomic_DNA"/>
</dbReference>
<comment type="caution">
    <text evidence="2">The sequence shown here is derived from an EMBL/GenBank/DDBJ whole genome shotgun (WGS) entry which is preliminary data.</text>
</comment>
<evidence type="ECO:0008006" key="4">
    <source>
        <dbReference type="Google" id="ProtNLM"/>
    </source>
</evidence>